<dbReference type="Pfam" id="PF03961">
    <property type="entry name" value="FapA"/>
    <property type="match status" value="1"/>
</dbReference>
<dbReference type="EMBL" id="JABMKX010000009">
    <property type="protein sequence ID" value="NQX47009.1"/>
    <property type="molecule type" value="Genomic_DNA"/>
</dbReference>
<sequence length="524" mass="56953">MLERNGLLDSFSVEGRASDGANGDKNGIILVQNNQIFITPPLPGGAPARISAIHPVILKINWKTVTEPTEVTKADYITWEICEKPQYQITVSPDKLKVYFTLYRAEKYAWNLVNCPAAFEAVVRAQPNPAVLLSTLTIEQIIASLDNRFILRNLNIPALYAELENPTYLPVCIAEGRAPQPGKASRLELLLPEHTLQGNGMLQGCSAKEPRDTLEYLRFPGAPFALEGEVFARKLPPEEGIPGFDTDGRVLPPPPPQDIYVAAGDHARLLPCGDIVAMHTGRPRICGGTGSVRRCDFPAVRVLTREMAGAAGELLFAGDLIVTEDIEGPLRIEALGNVYVYGSVCQSTIVATGSIYISGQATGCCLYAGHPGVQQHRLHCLSSLLLTETDGLREAARQLAKNVESRQQSVKYGLVVMLLIEDKYSHIAGLISDLQAALSSMNGEFGPGTDQLLHLLEVFVHPGSFTEMITDSVLGSFSRLLRKLGEDIELLQEEHVIINLARSQGSLLESGGELLLRESCQGNS</sequence>
<dbReference type="PANTHER" id="PTHR38032">
    <property type="entry name" value="POLYMERASE-RELATED"/>
    <property type="match status" value="1"/>
</dbReference>
<name>A0ABX2DTX0_9BACL</name>
<evidence type="ECO:0000313" key="2">
    <source>
        <dbReference type="EMBL" id="NQX47009.1"/>
    </source>
</evidence>
<organism evidence="2 3">
    <name type="scientific">Paenibacillus tritici</name>
    <dbReference type="NCBI Taxonomy" id="1873425"/>
    <lineage>
        <taxon>Bacteria</taxon>
        <taxon>Bacillati</taxon>
        <taxon>Bacillota</taxon>
        <taxon>Bacilli</taxon>
        <taxon>Bacillales</taxon>
        <taxon>Paenibacillaceae</taxon>
        <taxon>Paenibacillus</taxon>
    </lineage>
</organism>
<evidence type="ECO:0000259" key="1">
    <source>
        <dbReference type="Pfam" id="PF20250"/>
    </source>
</evidence>
<dbReference type="InterPro" id="IPR046866">
    <property type="entry name" value="FapA_N"/>
</dbReference>
<keyword evidence="3" id="KW-1185">Reference proteome</keyword>
<reference evidence="2 3" key="1">
    <citation type="submission" date="2020-05" db="EMBL/GenBank/DDBJ databases">
        <title>Paenibacillus glebae, sp. nov., Paenibacillus humi sp. nov., Paenibacillus pedi sp. nov., Paenibacillus terrestris sp. nov. and Paenibacillus terricola sp. nov., isolated from a forest top soil sample.</title>
        <authorList>
            <person name="Qi S."/>
            <person name="Carlier A."/>
            <person name="Cnockaert M."/>
            <person name="Vandamme P."/>
        </authorList>
    </citation>
    <scope>NUCLEOTIDE SEQUENCE [LARGE SCALE GENOMIC DNA]</scope>
    <source>
        <strain evidence="2 3">LMG 29502</strain>
    </source>
</reference>
<dbReference type="PANTHER" id="PTHR38032:SF1">
    <property type="entry name" value="RNA-BINDING PROTEIN KHPB N-TERMINAL DOMAIN-CONTAINING PROTEIN"/>
    <property type="match status" value="1"/>
</dbReference>
<comment type="caution">
    <text evidence="2">The sequence shown here is derived from an EMBL/GenBank/DDBJ whole genome shotgun (WGS) entry which is preliminary data.</text>
</comment>
<dbReference type="InterPro" id="IPR005646">
    <property type="entry name" value="FapA"/>
</dbReference>
<proteinExistence type="predicted"/>
<gene>
    <name evidence="2" type="ORF">HQN87_16900</name>
</gene>
<protein>
    <submittedName>
        <fullName evidence="2">DUF342 domain-containing protein</fullName>
    </submittedName>
</protein>
<feature type="domain" description="Flagellar Assembly Protein A N-terminal region" evidence="1">
    <location>
        <begin position="88"/>
        <end position="284"/>
    </location>
</feature>
<dbReference type="Pfam" id="PF20250">
    <property type="entry name" value="FapA_N"/>
    <property type="match status" value="1"/>
</dbReference>
<dbReference type="Proteomes" id="UP000711047">
    <property type="component" value="Unassembled WGS sequence"/>
</dbReference>
<evidence type="ECO:0000313" key="3">
    <source>
        <dbReference type="Proteomes" id="UP000711047"/>
    </source>
</evidence>
<dbReference type="InterPro" id="IPR046865">
    <property type="entry name" value="FapA_b_solenoid"/>
</dbReference>
<accession>A0ABX2DTX0</accession>